<accession>A0AAW2DYZ7</accession>
<sequence>MECEELYDAPNNPELLEQELPLEDFGDCELKSKPYVGMQFDSLDGVETFYKEFATKEGFGIRVRTSKRPPRSDNITSYEDEHHMSRALQSSHVCHGVSQLSYLAEKSEDIYEMIISDLDQTLKKAFEMENQLLEGNENDEMNMHHKSGESVAIVEVQDCSPNVPLNIKGPHVPQTKGQKKSYEKQGHGGRIKGGLEISLASATTKKTILSTLWGLWS</sequence>
<feature type="region of interest" description="Disordered" evidence="1">
    <location>
        <begin position="167"/>
        <end position="188"/>
    </location>
</feature>
<evidence type="ECO:0000313" key="2">
    <source>
        <dbReference type="EMBL" id="KAL0015394.1"/>
    </source>
</evidence>
<proteinExistence type="predicted"/>
<protein>
    <recommendedName>
        <fullName evidence="4">FAR1 domain-containing protein</fullName>
    </recommendedName>
</protein>
<dbReference type="PANTHER" id="PTHR46328">
    <property type="entry name" value="FAR-RED IMPAIRED RESPONSIVE (FAR1) FAMILY PROTEIN-RELATED"/>
    <property type="match status" value="1"/>
</dbReference>
<dbReference type="Proteomes" id="UP001459277">
    <property type="component" value="Unassembled WGS sequence"/>
</dbReference>
<comment type="caution">
    <text evidence="2">The sequence shown here is derived from an EMBL/GenBank/DDBJ whole genome shotgun (WGS) entry which is preliminary data.</text>
</comment>
<evidence type="ECO:0000313" key="3">
    <source>
        <dbReference type="Proteomes" id="UP001459277"/>
    </source>
</evidence>
<evidence type="ECO:0008006" key="4">
    <source>
        <dbReference type="Google" id="ProtNLM"/>
    </source>
</evidence>
<dbReference type="EMBL" id="JAZDWU010000001">
    <property type="protein sequence ID" value="KAL0015394.1"/>
    <property type="molecule type" value="Genomic_DNA"/>
</dbReference>
<organism evidence="2 3">
    <name type="scientific">Lithocarpus litseifolius</name>
    <dbReference type="NCBI Taxonomy" id="425828"/>
    <lineage>
        <taxon>Eukaryota</taxon>
        <taxon>Viridiplantae</taxon>
        <taxon>Streptophyta</taxon>
        <taxon>Embryophyta</taxon>
        <taxon>Tracheophyta</taxon>
        <taxon>Spermatophyta</taxon>
        <taxon>Magnoliopsida</taxon>
        <taxon>eudicotyledons</taxon>
        <taxon>Gunneridae</taxon>
        <taxon>Pentapetalae</taxon>
        <taxon>rosids</taxon>
        <taxon>fabids</taxon>
        <taxon>Fagales</taxon>
        <taxon>Fagaceae</taxon>
        <taxon>Lithocarpus</taxon>
    </lineage>
</organism>
<gene>
    <name evidence="2" type="ORF">SO802_002463</name>
</gene>
<evidence type="ECO:0000256" key="1">
    <source>
        <dbReference type="SAM" id="MobiDB-lite"/>
    </source>
</evidence>
<keyword evidence="3" id="KW-1185">Reference proteome</keyword>
<reference evidence="2 3" key="1">
    <citation type="submission" date="2024-01" db="EMBL/GenBank/DDBJ databases">
        <title>A telomere-to-telomere, gap-free genome of sweet tea (Lithocarpus litseifolius).</title>
        <authorList>
            <person name="Zhou J."/>
        </authorList>
    </citation>
    <scope>NUCLEOTIDE SEQUENCE [LARGE SCALE GENOMIC DNA]</scope>
    <source>
        <strain evidence="2">Zhou-2022a</strain>
        <tissue evidence="2">Leaf</tissue>
    </source>
</reference>
<name>A0AAW2DYZ7_9ROSI</name>
<dbReference type="AlphaFoldDB" id="A0AAW2DYZ7"/>